<gene>
    <name evidence="8" type="ORF">J2S03_002699</name>
</gene>
<dbReference type="Pfam" id="PF08340">
    <property type="entry name" value="YicC-like_C"/>
    <property type="match status" value="1"/>
</dbReference>
<comment type="caution">
    <text evidence="8">The sequence shown here is derived from an EMBL/GenBank/DDBJ whole genome shotgun (WGS) entry which is preliminary data.</text>
</comment>
<protein>
    <submittedName>
        <fullName evidence="8">Uncharacterized protein (TIGR00255 family)</fullName>
    </submittedName>
</protein>
<dbReference type="InterPro" id="IPR013527">
    <property type="entry name" value="YicC-like_N"/>
</dbReference>
<dbReference type="RefSeq" id="WP_274456204.1">
    <property type="nucleotide sequence ID" value="NZ_CP067097.1"/>
</dbReference>
<comment type="similarity">
    <text evidence="5">Belongs to the YicC/YloC family.</text>
</comment>
<dbReference type="Proteomes" id="UP001232973">
    <property type="component" value="Unassembled WGS sequence"/>
</dbReference>
<proteinExistence type="inferred from homology"/>
<evidence type="ECO:0000256" key="3">
    <source>
        <dbReference type="ARBA" id="ARBA00022759"/>
    </source>
</evidence>
<evidence type="ECO:0000313" key="8">
    <source>
        <dbReference type="EMBL" id="MDQ0190832.1"/>
    </source>
</evidence>
<evidence type="ECO:0000313" key="9">
    <source>
        <dbReference type="Proteomes" id="UP001232973"/>
    </source>
</evidence>
<dbReference type="PANTHER" id="PTHR30636:SF3">
    <property type="entry name" value="UPF0701 PROTEIN YICC"/>
    <property type="match status" value="1"/>
</dbReference>
<organism evidence="8 9">
    <name type="scientific">Alicyclobacillus cycloheptanicus</name>
    <dbReference type="NCBI Taxonomy" id="1457"/>
    <lineage>
        <taxon>Bacteria</taxon>
        <taxon>Bacillati</taxon>
        <taxon>Bacillota</taxon>
        <taxon>Bacilli</taxon>
        <taxon>Bacillales</taxon>
        <taxon>Alicyclobacillaceae</taxon>
        <taxon>Alicyclobacillus</taxon>
    </lineage>
</organism>
<evidence type="ECO:0000256" key="1">
    <source>
        <dbReference type="ARBA" id="ARBA00001968"/>
    </source>
</evidence>
<dbReference type="NCBIfam" id="TIGR00255">
    <property type="entry name" value="YicC/YloC family endoribonuclease"/>
    <property type="match status" value="1"/>
</dbReference>
<comment type="cofactor">
    <cofactor evidence="1">
        <name>a divalent metal cation</name>
        <dbReference type="ChEBI" id="CHEBI:60240"/>
    </cofactor>
</comment>
<keyword evidence="9" id="KW-1185">Reference proteome</keyword>
<dbReference type="InterPro" id="IPR005229">
    <property type="entry name" value="YicC/YloC-like"/>
</dbReference>
<feature type="domain" description="Endoribonuclease YicC-like N-terminal" evidence="6">
    <location>
        <begin position="3"/>
        <end position="158"/>
    </location>
</feature>
<dbReference type="EMBL" id="JAUSTP010000025">
    <property type="protein sequence ID" value="MDQ0190832.1"/>
    <property type="molecule type" value="Genomic_DNA"/>
</dbReference>
<accession>A0ABT9XKU7</accession>
<evidence type="ECO:0000256" key="4">
    <source>
        <dbReference type="ARBA" id="ARBA00022801"/>
    </source>
</evidence>
<dbReference type="PANTHER" id="PTHR30636">
    <property type="entry name" value="UPF0701 PROTEIN YICC"/>
    <property type="match status" value="1"/>
</dbReference>
<sequence length="293" mass="32557">MSLRSMTGFGQASIRSEALLVKVEIRTVNHRFAEFSIRMPRELMSLEDSVRKCLSASIARGRADVYIAAETLSAEQGLVSADWALFEGLLQVEREALRRVRAPETAAERPAAWLMFPDVLRVERAPLDAGRVAPVLMEAVEGACAALVEMRAREGARLGADLRAKAAELSRIVEEMQARAPEIVTAYRDRLRKRIADFGVVVDDARLSAEVALFADRAAIDEELVRLYSHVEEFGRSLETGSPVGRRLDFIVQEMQRELNTIASKAQDLVVTKAVVDAKALVEQLREQVQNIE</sequence>
<evidence type="ECO:0000256" key="2">
    <source>
        <dbReference type="ARBA" id="ARBA00022722"/>
    </source>
</evidence>
<feature type="domain" description="Endoribonuclease YicC-like C-terminal" evidence="7">
    <location>
        <begin position="177"/>
        <end position="293"/>
    </location>
</feature>
<dbReference type="InterPro" id="IPR013551">
    <property type="entry name" value="YicC-like_C"/>
</dbReference>
<evidence type="ECO:0000259" key="6">
    <source>
        <dbReference type="Pfam" id="PF03755"/>
    </source>
</evidence>
<evidence type="ECO:0000256" key="5">
    <source>
        <dbReference type="ARBA" id="ARBA00035648"/>
    </source>
</evidence>
<evidence type="ECO:0000259" key="7">
    <source>
        <dbReference type="Pfam" id="PF08340"/>
    </source>
</evidence>
<dbReference type="Pfam" id="PF03755">
    <property type="entry name" value="YicC-like_N"/>
    <property type="match status" value="1"/>
</dbReference>
<name>A0ABT9XKU7_9BACL</name>
<reference evidence="8 9" key="1">
    <citation type="submission" date="2023-07" db="EMBL/GenBank/DDBJ databases">
        <title>Genomic Encyclopedia of Type Strains, Phase IV (KMG-IV): sequencing the most valuable type-strain genomes for metagenomic binning, comparative biology and taxonomic classification.</title>
        <authorList>
            <person name="Goeker M."/>
        </authorList>
    </citation>
    <scope>NUCLEOTIDE SEQUENCE [LARGE SCALE GENOMIC DNA]</scope>
    <source>
        <strain evidence="8 9">DSM 4006</strain>
    </source>
</reference>
<keyword evidence="4" id="KW-0378">Hydrolase</keyword>
<keyword evidence="2" id="KW-0540">Nuclease</keyword>
<keyword evidence="3" id="KW-0255">Endonuclease</keyword>